<feature type="domain" description="EF-hand" evidence="3">
    <location>
        <begin position="124"/>
        <end position="159"/>
    </location>
</feature>
<dbReference type="GO" id="GO:0005509">
    <property type="term" value="F:calcium ion binding"/>
    <property type="evidence" value="ECO:0007669"/>
    <property type="project" value="InterPro"/>
</dbReference>
<dbReference type="EMBL" id="CAJNIZ010042849">
    <property type="protein sequence ID" value="CAE7640621.1"/>
    <property type="molecule type" value="Genomic_DNA"/>
</dbReference>
<sequence length="468" mass="50455">MFGERKQRLPRQATESLPTNQWVKVAMVFDSQHGVQRLFQDDPLSSFSGSLIGAINFNLAYSCVSRSPATLPGEMDLWLGKGDAEQKGFLGQVRNVQVYRHSECAVNLKAVAESVIQAKGMPIADASDFEEPFRALDADQNGHIDLDEYSNGLAAVSLSFPSGQRHQKQSPVVSTGVTTFGVPDASIVTTMPFVSERSPSPPSDKDLMVPGPASASNVMLGRRPHVSTDQKAFPQPETSQPQREQREQRKQREEKPFAALTTTAASPAELSINNVLATTAAPSAPAVKAKPGPVSSVQRAEGTESTTVTPVTVSMSSTSTPASPEGFVRVVSSSPPAKPQPQLPPNFKPITLGIPGGLLVDPLMRHNDLPEGAKSTAANMTAGTSGSHQGKAVKKQMDSLFKPSDLFEAQKLHMSKVPKWDLLALLSLAVLVTSASSLVVVAWLRRMPRLLQRHDVWEGEWETDRLVV</sequence>
<dbReference type="InterPro" id="IPR002048">
    <property type="entry name" value="EF_hand_dom"/>
</dbReference>
<dbReference type="SUPFAM" id="SSF49899">
    <property type="entry name" value="Concanavalin A-like lectins/glucanases"/>
    <property type="match status" value="1"/>
</dbReference>
<comment type="caution">
    <text evidence="4">The sequence shown here is derived from an EMBL/GenBank/DDBJ whole genome shotgun (WGS) entry which is preliminary data.</text>
</comment>
<dbReference type="PROSITE" id="PS00018">
    <property type="entry name" value="EF_HAND_1"/>
    <property type="match status" value="1"/>
</dbReference>
<keyword evidence="2" id="KW-1133">Transmembrane helix</keyword>
<protein>
    <recommendedName>
        <fullName evidence="3">EF-hand domain-containing protein</fullName>
    </recommendedName>
</protein>
<dbReference type="PROSITE" id="PS50222">
    <property type="entry name" value="EF_HAND_2"/>
    <property type="match status" value="1"/>
</dbReference>
<dbReference type="InterPro" id="IPR018247">
    <property type="entry name" value="EF_Hand_1_Ca_BS"/>
</dbReference>
<feature type="region of interest" description="Disordered" evidence="1">
    <location>
        <begin position="283"/>
        <end position="345"/>
    </location>
</feature>
<keyword evidence="2" id="KW-0812">Transmembrane</keyword>
<feature type="transmembrane region" description="Helical" evidence="2">
    <location>
        <begin position="422"/>
        <end position="444"/>
    </location>
</feature>
<dbReference type="OrthoDB" id="432787at2759"/>
<reference evidence="4" key="1">
    <citation type="submission" date="2021-02" db="EMBL/GenBank/DDBJ databases">
        <authorList>
            <person name="Dougan E. K."/>
            <person name="Rhodes N."/>
            <person name="Thang M."/>
            <person name="Chan C."/>
        </authorList>
    </citation>
    <scope>NUCLEOTIDE SEQUENCE</scope>
</reference>
<feature type="compositionally biased region" description="Basic and acidic residues" evidence="1">
    <location>
        <begin position="243"/>
        <end position="256"/>
    </location>
</feature>
<dbReference type="Proteomes" id="UP000649617">
    <property type="component" value="Unassembled WGS sequence"/>
</dbReference>
<feature type="region of interest" description="Disordered" evidence="1">
    <location>
        <begin position="192"/>
        <end position="265"/>
    </location>
</feature>
<keyword evidence="5" id="KW-1185">Reference proteome</keyword>
<proteinExistence type="predicted"/>
<feature type="compositionally biased region" description="Low complexity" evidence="1">
    <location>
        <begin position="283"/>
        <end position="295"/>
    </location>
</feature>
<evidence type="ECO:0000256" key="1">
    <source>
        <dbReference type="SAM" id="MobiDB-lite"/>
    </source>
</evidence>
<accession>A0A812VNP5</accession>
<dbReference type="InterPro" id="IPR013320">
    <property type="entry name" value="ConA-like_dom_sf"/>
</dbReference>
<evidence type="ECO:0000313" key="5">
    <source>
        <dbReference type="Proteomes" id="UP000649617"/>
    </source>
</evidence>
<evidence type="ECO:0000313" key="4">
    <source>
        <dbReference type="EMBL" id="CAE7640621.1"/>
    </source>
</evidence>
<dbReference type="AlphaFoldDB" id="A0A812VNP5"/>
<feature type="compositionally biased region" description="Low complexity" evidence="1">
    <location>
        <begin position="305"/>
        <end position="324"/>
    </location>
</feature>
<feature type="compositionally biased region" description="Pro residues" evidence="1">
    <location>
        <begin position="336"/>
        <end position="345"/>
    </location>
</feature>
<evidence type="ECO:0000259" key="3">
    <source>
        <dbReference type="PROSITE" id="PS50222"/>
    </source>
</evidence>
<evidence type="ECO:0000256" key="2">
    <source>
        <dbReference type="SAM" id="Phobius"/>
    </source>
</evidence>
<gene>
    <name evidence="4" type="ORF">SPIL2461_LOCUS16956</name>
</gene>
<keyword evidence="2" id="KW-0472">Membrane</keyword>
<organism evidence="4 5">
    <name type="scientific">Symbiodinium pilosum</name>
    <name type="common">Dinoflagellate</name>
    <dbReference type="NCBI Taxonomy" id="2952"/>
    <lineage>
        <taxon>Eukaryota</taxon>
        <taxon>Sar</taxon>
        <taxon>Alveolata</taxon>
        <taxon>Dinophyceae</taxon>
        <taxon>Suessiales</taxon>
        <taxon>Symbiodiniaceae</taxon>
        <taxon>Symbiodinium</taxon>
    </lineage>
</organism>
<name>A0A812VNP5_SYMPI</name>